<feature type="region of interest" description="Disordered" evidence="1">
    <location>
        <begin position="202"/>
        <end position="241"/>
    </location>
</feature>
<feature type="compositionally biased region" description="Basic and acidic residues" evidence="1">
    <location>
        <begin position="256"/>
        <end position="268"/>
    </location>
</feature>
<proteinExistence type="predicted"/>
<dbReference type="EMBL" id="JARJLG010000020">
    <property type="protein sequence ID" value="KAJ7772045.1"/>
    <property type="molecule type" value="Genomic_DNA"/>
</dbReference>
<feature type="region of interest" description="Disordered" evidence="1">
    <location>
        <begin position="249"/>
        <end position="268"/>
    </location>
</feature>
<evidence type="ECO:0000313" key="4">
    <source>
        <dbReference type="Proteomes" id="UP001215280"/>
    </source>
</evidence>
<sequence>MEQMWVEVGTQFARPWRDFFTRLERLHGLNPDNPHHLWLLHYLFLDDINKDCDEFRELWNHHPISGKGHDQTPADMRLIGELKYGKYADNFEEIHPDILERYGDEDDIDVAIAGDQSHHIRHEAVAVAKAECPFQSDDALDIFDRALKEVKAAEIIPENLGVSTVEWDEAGYPEIEIVKAGRNVLANFELGRLQTKATDSEARCETNSGFRSGRKDGKGKETAKAGSSKASGKSSSDDTVSVGSIQVLVGGVNSDGKPRTDKCPNAKDVEEMTGVMLAVYKQA</sequence>
<feature type="domain" description="Integrase core" evidence="2">
    <location>
        <begin position="2"/>
        <end position="82"/>
    </location>
</feature>
<dbReference type="Pfam" id="PF24764">
    <property type="entry name" value="rva_4"/>
    <property type="match status" value="1"/>
</dbReference>
<dbReference type="Proteomes" id="UP001215280">
    <property type="component" value="Unassembled WGS sequence"/>
</dbReference>
<evidence type="ECO:0000256" key="1">
    <source>
        <dbReference type="SAM" id="MobiDB-lite"/>
    </source>
</evidence>
<accession>A0AAD7JYK8</accession>
<evidence type="ECO:0000313" key="3">
    <source>
        <dbReference type="EMBL" id="KAJ7772045.1"/>
    </source>
</evidence>
<gene>
    <name evidence="3" type="ORF">DFH07DRAFT_953328</name>
</gene>
<dbReference type="InterPro" id="IPR058913">
    <property type="entry name" value="Integrase_dom_put"/>
</dbReference>
<protein>
    <recommendedName>
        <fullName evidence="2">Integrase core domain-containing protein</fullName>
    </recommendedName>
</protein>
<name>A0AAD7JYK8_9AGAR</name>
<dbReference type="AlphaFoldDB" id="A0AAD7JYK8"/>
<feature type="compositionally biased region" description="Low complexity" evidence="1">
    <location>
        <begin position="224"/>
        <end position="234"/>
    </location>
</feature>
<organism evidence="3 4">
    <name type="scientific">Mycena maculata</name>
    <dbReference type="NCBI Taxonomy" id="230809"/>
    <lineage>
        <taxon>Eukaryota</taxon>
        <taxon>Fungi</taxon>
        <taxon>Dikarya</taxon>
        <taxon>Basidiomycota</taxon>
        <taxon>Agaricomycotina</taxon>
        <taxon>Agaricomycetes</taxon>
        <taxon>Agaricomycetidae</taxon>
        <taxon>Agaricales</taxon>
        <taxon>Marasmiineae</taxon>
        <taxon>Mycenaceae</taxon>
        <taxon>Mycena</taxon>
    </lineage>
</organism>
<comment type="caution">
    <text evidence="3">The sequence shown here is derived from an EMBL/GenBank/DDBJ whole genome shotgun (WGS) entry which is preliminary data.</text>
</comment>
<evidence type="ECO:0000259" key="2">
    <source>
        <dbReference type="Pfam" id="PF24764"/>
    </source>
</evidence>
<reference evidence="3" key="1">
    <citation type="submission" date="2023-03" db="EMBL/GenBank/DDBJ databases">
        <title>Massive genome expansion in bonnet fungi (Mycena s.s.) driven by repeated elements and novel gene families across ecological guilds.</title>
        <authorList>
            <consortium name="Lawrence Berkeley National Laboratory"/>
            <person name="Harder C.B."/>
            <person name="Miyauchi S."/>
            <person name="Viragh M."/>
            <person name="Kuo A."/>
            <person name="Thoen E."/>
            <person name="Andreopoulos B."/>
            <person name="Lu D."/>
            <person name="Skrede I."/>
            <person name="Drula E."/>
            <person name="Henrissat B."/>
            <person name="Morin E."/>
            <person name="Kohler A."/>
            <person name="Barry K."/>
            <person name="LaButti K."/>
            <person name="Morin E."/>
            <person name="Salamov A."/>
            <person name="Lipzen A."/>
            <person name="Mereny Z."/>
            <person name="Hegedus B."/>
            <person name="Baldrian P."/>
            <person name="Stursova M."/>
            <person name="Weitz H."/>
            <person name="Taylor A."/>
            <person name="Grigoriev I.V."/>
            <person name="Nagy L.G."/>
            <person name="Martin F."/>
            <person name="Kauserud H."/>
        </authorList>
    </citation>
    <scope>NUCLEOTIDE SEQUENCE</scope>
    <source>
        <strain evidence="3">CBHHK188m</strain>
    </source>
</reference>
<keyword evidence="4" id="KW-1185">Reference proteome</keyword>
<feature type="compositionally biased region" description="Basic and acidic residues" evidence="1">
    <location>
        <begin position="213"/>
        <end position="223"/>
    </location>
</feature>